<evidence type="ECO:0000256" key="2">
    <source>
        <dbReference type="PROSITE-ProRule" id="PRU00708"/>
    </source>
</evidence>
<dbReference type="NCBIfam" id="TIGR00756">
    <property type="entry name" value="PPR"/>
    <property type="match status" value="1"/>
</dbReference>
<evidence type="ECO:0000313" key="4">
    <source>
        <dbReference type="Proteomes" id="UP000516437"/>
    </source>
</evidence>
<dbReference type="InterPro" id="IPR046960">
    <property type="entry name" value="PPR_At4g14850-like_plant"/>
</dbReference>
<dbReference type="PANTHER" id="PTHR47926">
    <property type="entry name" value="PENTATRICOPEPTIDE REPEAT-CONTAINING PROTEIN"/>
    <property type="match status" value="1"/>
</dbReference>
<dbReference type="FunFam" id="1.25.40.10:FF:000184">
    <property type="entry name" value="Pentatricopeptide repeat-containing protein, chloroplastic"/>
    <property type="match status" value="1"/>
</dbReference>
<dbReference type="Pfam" id="PF20431">
    <property type="entry name" value="E_motif"/>
    <property type="match status" value="1"/>
</dbReference>
<sequence length="515" mass="57824">MVRLPIPTAKPIFPPYFPHSDSNSLSKKHQFLVLLKLCSSAKHLSQVHAQIQVSGLHGDTFLGSELVQIYGLSPFRNLSYARSLLYHSGDLLPLPWNILIRGYASSNSQREGIRLFLRMRRRGIKPNKFTFPFLLKACAAIRALKEGRQVHADVVKCGLDSDVYVQNALISAYGSCKRVLYACRVFDEMAVRTLVSWNAVTTACVENLWLGDGIKYFVKMRACGFEPDETTMVVMLAACAELGNLSLGRWFHSLVIVTGMVLNCELGTSLVDMYAKSGDVGCARLVFDRMDKRNVWTWSAMILGLAQHGFAKEALDLFLTMRNKSFMRPNYVTFLGVLCACSHAGLVNDGYQYFHDMEHVHGIKPLMIHYGAMVDILGRAGHIKEAYAFIMNMPIEPDSIVWRTLLHACSLHDVDDNGRVGEQVRNKLLELEPRRGGNFVMVANMYSEVGMWEKAANVRRAMKVGGLKKMAGESSVNLGGSVHRFFSGYDYRADSEGIYQLLDVLNLHMKMLNFL</sequence>
<organism evidence="3 4">
    <name type="scientific">Morella rubra</name>
    <name type="common">Chinese bayberry</name>
    <dbReference type="NCBI Taxonomy" id="262757"/>
    <lineage>
        <taxon>Eukaryota</taxon>
        <taxon>Viridiplantae</taxon>
        <taxon>Streptophyta</taxon>
        <taxon>Embryophyta</taxon>
        <taxon>Tracheophyta</taxon>
        <taxon>Spermatophyta</taxon>
        <taxon>Magnoliopsida</taxon>
        <taxon>eudicotyledons</taxon>
        <taxon>Gunneridae</taxon>
        <taxon>Pentapetalae</taxon>
        <taxon>rosids</taxon>
        <taxon>fabids</taxon>
        <taxon>Fagales</taxon>
        <taxon>Myricaceae</taxon>
        <taxon>Morella</taxon>
    </lineage>
</organism>
<gene>
    <name evidence="3" type="ORF">CJ030_MR6G013929</name>
</gene>
<reference evidence="3 4" key="1">
    <citation type="journal article" date="2019" name="Plant Biotechnol. J.">
        <title>The red bayberry genome and genetic basis of sex determination.</title>
        <authorList>
            <person name="Jia H.M."/>
            <person name="Jia H.J."/>
            <person name="Cai Q.L."/>
            <person name="Wang Y."/>
            <person name="Zhao H.B."/>
            <person name="Yang W.F."/>
            <person name="Wang G.Y."/>
            <person name="Li Y.H."/>
            <person name="Zhan D.L."/>
            <person name="Shen Y.T."/>
            <person name="Niu Q.F."/>
            <person name="Chang L."/>
            <person name="Qiu J."/>
            <person name="Zhao L."/>
            <person name="Xie H.B."/>
            <person name="Fu W.Y."/>
            <person name="Jin J."/>
            <person name="Li X.W."/>
            <person name="Jiao Y."/>
            <person name="Zhou C.C."/>
            <person name="Tu T."/>
            <person name="Chai C.Y."/>
            <person name="Gao J.L."/>
            <person name="Fan L.J."/>
            <person name="van de Weg E."/>
            <person name="Wang J.Y."/>
            <person name="Gao Z.S."/>
        </authorList>
    </citation>
    <scope>NUCLEOTIDE SEQUENCE [LARGE SCALE GENOMIC DNA]</scope>
    <source>
        <tissue evidence="3">Leaves</tissue>
    </source>
</reference>
<dbReference type="PROSITE" id="PS51375">
    <property type="entry name" value="PPR"/>
    <property type="match status" value="2"/>
</dbReference>
<evidence type="ECO:0000313" key="3">
    <source>
        <dbReference type="EMBL" id="KAB1211599.1"/>
    </source>
</evidence>
<dbReference type="Pfam" id="PF13041">
    <property type="entry name" value="PPR_2"/>
    <property type="match status" value="1"/>
</dbReference>
<keyword evidence="4" id="KW-1185">Reference proteome</keyword>
<dbReference type="AlphaFoldDB" id="A0A6A1VFD9"/>
<dbReference type="InterPro" id="IPR011990">
    <property type="entry name" value="TPR-like_helical_dom_sf"/>
</dbReference>
<comment type="caution">
    <text evidence="3">The sequence shown here is derived from an EMBL/GenBank/DDBJ whole genome shotgun (WGS) entry which is preliminary data.</text>
</comment>
<dbReference type="FunFam" id="1.25.40.10:FF:000427">
    <property type="entry name" value="Pentatricopeptide repeat-containing protein chloroplastic"/>
    <property type="match status" value="1"/>
</dbReference>
<accession>A0A6A1VFD9</accession>
<dbReference type="Gene3D" id="1.25.40.10">
    <property type="entry name" value="Tetratricopeptide repeat domain"/>
    <property type="match status" value="4"/>
</dbReference>
<dbReference type="PANTHER" id="PTHR47926:SF347">
    <property type="entry name" value="PENTATRICOPEPTIDE REPEAT-CONTAINING PROTEIN"/>
    <property type="match status" value="1"/>
</dbReference>
<name>A0A6A1VFD9_9ROSI</name>
<dbReference type="InterPro" id="IPR046848">
    <property type="entry name" value="E_motif"/>
</dbReference>
<dbReference type="InterPro" id="IPR002885">
    <property type="entry name" value="PPR_rpt"/>
</dbReference>
<dbReference type="GO" id="GO:0009451">
    <property type="term" value="P:RNA modification"/>
    <property type="evidence" value="ECO:0007669"/>
    <property type="project" value="InterPro"/>
</dbReference>
<dbReference type="OrthoDB" id="1928982at2759"/>
<dbReference type="Pfam" id="PF01535">
    <property type="entry name" value="PPR"/>
    <property type="match status" value="5"/>
</dbReference>
<dbReference type="EMBL" id="RXIC02000024">
    <property type="protein sequence ID" value="KAB1211599.1"/>
    <property type="molecule type" value="Genomic_DNA"/>
</dbReference>
<keyword evidence="1" id="KW-0677">Repeat</keyword>
<feature type="repeat" description="PPR" evidence="2">
    <location>
        <begin position="92"/>
        <end position="126"/>
    </location>
</feature>
<dbReference type="Proteomes" id="UP000516437">
    <property type="component" value="Chromosome 6"/>
</dbReference>
<evidence type="ECO:0008006" key="5">
    <source>
        <dbReference type="Google" id="ProtNLM"/>
    </source>
</evidence>
<protein>
    <recommendedName>
        <fullName evidence="5">Pentatricopeptide repeat-containing protein</fullName>
    </recommendedName>
</protein>
<dbReference type="GO" id="GO:0003723">
    <property type="term" value="F:RNA binding"/>
    <property type="evidence" value="ECO:0007669"/>
    <property type="project" value="InterPro"/>
</dbReference>
<proteinExistence type="predicted"/>
<evidence type="ECO:0000256" key="1">
    <source>
        <dbReference type="ARBA" id="ARBA00022737"/>
    </source>
</evidence>
<feature type="repeat" description="PPR" evidence="2">
    <location>
        <begin position="294"/>
        <end position="328"/>
    </location>
</feature>